<feature type="region of interest" description="Disordered" evidence="11">
    <location>
        <begin position="500"/>
        <end position="553"/>
    </location>
</feature>
<keyword evidence="5" id="KW-0862">Zinc</keyword>
<evidence type="ECO:0000256" key="2">
    <source>
        <dbReference type="ARBA" id="ARBA00022723"/>
    </source>
</evidence>
<sequence>LILNNNLEENNINSIENQNWQKSESLIEKSEEGPQTSKEHLLLNENINLNKKSSNKFANNNNQHPTSSSEAPLDLSNSNNLILRPRPRSNCSFHSSASSLSNTPATAPPSNIFNNSTTEQSTKFNSSQNLSDSPSMFLSLQAQNQQNLLPSFPPHHHIIEGIPPHTTATTNTFLHPAAAWLFGLPPPPQLNNSLPPHCSPSSPKSPSQLINNVCSATSLQQNLLSSMCHPQSSQSLADEDDDWEQMMEISCTDEAEKIRELAGDNAQPPTDPNQCIICRRVLSCKSALQMHYRTHTGERPFKCRICQRAFTTKGNLKTHMGVHKSKAPLRQHIFALGSNSDSPERCHSSNENLINSDLFSGQQQRFSMEEGSQPLNNLNRSFPFPPSILFSSSSTTSTGRNNLVYGSSLPPHSNIGSLPQSFPPHFPPTTFMSNFSPINGIPPPFPLSMAADSSQAALAAQLQLFLSSNHPQLNENNSSVDHGLALSNLFLPPKDGQKMEVENGRIKNEEKNKMEGEEGEEKIEETTSSYNVSSPNRKISDENSNNNEDNNNNKTFGLPAFFIQKLAAVAKFKIEEQFLSSSSNVKIPQTSSSSTLIKVKEEIKKEKEENPLENLQRIFSAADSPPPQPPSSSAMPPSAACFLLAPIQKPPNAKHHCRWCMKGFSDRPYKCEICERAFTTRGNLKVHKGTHSLPQNPSRRGRRIFDMEDTILGTIRQQQPHLFPQSPPLPSNFDEQQQRQQQQAAAAIANLLANVVGNNNSFGILNETATNSNTSIPPLINSSANASVSETPSASNQLLSTTTSPLLSTTNASNFAAAAAAQLAALGSNDGQQLLMGLLFQHLQNVEMSERIEGEREEGEEEEEVNGREENERGELKEREEEEDSVNKTTEPPPSVIKENKLNNNERIEEYLKENIKKKNHSSENNIIVPVHNTAIL</sequence>
<dbReference type="GO" id="GO:0061061">
    <property type="term" value="P:muscle structure development"/>
    <property type="evidence" value="ECO:0007669"/>
    <property type="project" value="UniProtKB-ARBA"/>
</dbReference>
<protein>
    <submittedName>
        <fullName evidence="14">C2H2-type domain-containing protein</fullName>
    </submittedName>
</protein>
<dbReference type="GO" id="GO:0000978">
    <property type="term" value="F:RNA polymerase II cis-regulatory region sequence-specific DNA binding"/>
    <property type="evidence" value="ECO:0007669"/>
    <property type="project" value="TreeGrafter"/>
</dbReference>
<evidence type="ECO:0000256" key="4">
    <source>
        <dbReference type="ARBA" id="ARBA00022771"/>
    </source>
</evidence>
<dbReference type="GO" id="GO:0001708">
    <property type="term" value="P:cell fate specification"/>
    <property type="evidence" value="ECO:0007669"/>
    <property type="project" value="UniProtKB-ARBA"/>
</dbReference>
<dbReference type="InterPro" id="IPR036236">
    <property type="entry name" value="Znf_C2H2_sf"/>
</dbReference>
<evidence type="ECO:0000259" key="12">
    <source>
        <dbReference type="PROSITE" id="PS50157"/>
    </source>
</evidence>
<keyword evidence="7" id="KW-0804">Transcription</keyword>
<dbReference type="PROSITE" id="PS50157">
    <property type="entry name" value="ZINC_FINGER_C2H2_2"/>
    <property type="match status" value="3"/>
</dbReference>
<evidence type="ECO:0000256" key="7">
    <source>
        <dbReference type="ARBA" id="ARBA00023163"/>
    </source>
</evidence>
<comment type="similarity">
    <text evidence="9">Belongs to the sal C2H2-type zinc-finger protein family.</text>
</comment>
<keyword evidence="3" id="KW-0677">Repeat</keyword>
<dbReference type="GO" id="GO:0048513">
    <property type="term" value="P:animal organ development"/>
    <property type="evidence" value="ECO:0007669"/>
    <property type="project" value="UniProtKB-ARBA"/>
</dbReference>
<evidence type="ECO:0000313" key="14">
    <source>
        <dbReference type="WBParaSite" id="scf7180000424634.g13641"/>
    </source>
</evidence>
<dbReference type="GO" id="GO:0048699">
    <property type="term" value="P:generation of neurons"/>
    <property type="evidence" value="ECO:0007669"/>
    <property type="project" value="UniProtKB-ARBA"/>
</dbReference>
<evidence type="ECO:0000256" key="9">
    <source>
        <dbReference type="ARBA" id="ARBA00038474"/>
    </source>
</evidence>
<dbReference type="FunFam" id="3.30.160.60:FF:002381">
    <property type="entry name" value="Putative spalt protein"/>
    <property type="match status" value="1"/>
</dbReference>
<feature type="domain" description="C2H2-type" evidence="12">
    <location>
        <begin position="669"/>
        <end position="696"/>
    </location>
</feature>
<dbReference type="WBParaSite" id="scf7180000424634.g13641">
    <property type="protein sequence ID" value="scf7180000424634.g13641"/>
    <property type="gene ID" value="scf7180000424634.g13641"/>
</dbReference>
<keyword evidence="8" id="KW-0539">Nucleus</keyword>
<keyword evidence="2" id="KW-0479">Metal-binding</keyword>
<keyword evidence="13" id="KW-1185">Reference proteome</keyword>
<feature type="compositionally biased region" description="Acidic residues" evidence="11">
    <location>
        <begin position="855"/>
        <end position="864"/>
    </location>
</feature>
<dbReference type="PANTHER" id="PTHR23233">
    <property type="entry name" value="SAL-LIKE PROTEIN"/>
    <property type="match status" value="1"/>
</dbReference>
<feature type="compositionally biased region" description="Basic and acidic residues" evidence="11">
    <location>
        <begin position="865"/>
        <end position="879"/>
    </location>
</feature>
<dbReference type="SMART" id="SM00355">
    <property type="entry name" value="ZnF_C2H2"/>
    <property type="match status" value="3"/>
</dbReference>
<dbReference type="GO" id="GO:0000981">
    <property type="term" value="F:DNA-binding transcription factor activity, RNA polymerase II-specific"/>
    <property type="evidence" value="ECO:0007669"/>
    <property type="project" value="TreeGrafter"/>
</dbReference>
<evidence type="ECO:0000256" key="10">
    <source>
        <dbReference type="PROSITE-ProRule" id="PRU00042"/>
    </source>
</evidence>
<dbReference type="SUPFAM" id="SSF57667">
    <property type="entry name" value="beta-beta-alpha zinc fingers"/>
    <property type="match status" value="2"/>
</dbReference>
<reference evidence="14" key="1">
    <citation type="submission" date="2022-11" db="UniProtKB">
        <authorList>
            <consortium name="WormBaseParasite"/>
        </authorList>
    </citation>
    <scope>IDENTIFICATION</scope>
</reference>
<feature type="region of interest" description="Disordered" evidence="11">
    <location>
        <begin position="851"/>
        <end position="905"/>
    </location>
</feature>
<proteinExistence type="inferred from homology"/>
<accession>A0A915PG29</accession>
<organism evidence="13 14">
    <name type="scientific">Meloidogyne floridensis</name>
    <dbReference type="NCBI Taxonomy" id="298350"/>
    <lineage>
        <taxon>Eukaryota</taxon>
        <taxon>Metazoa</taxon>
        <taxon>Ecdysozoa</taxon>
        <taxon>Nematoda</taxon>
        <taxon>Chromadorea</taxon>
        <taxon>Rhabditida</taxon>
        <taxon>Tylenchina</taxon>
        <taxon>Tylenchomorpha</taxon>
        <taxon>Tylenchoidea</taxon>
        <taxon>Meloidogynidae</taxon>
        <taxon>Meloidogyninae</taxon>
        <taxon>Meloidogyne</taxon>
    </lineage>
</organism>
<feature type="compositionally biased region" description="Polar residues" evidence="11">
    <location>
        <begin position="89"/>
        <end position="132"/>
    </location>
</feature>
<dbReference type="InterPro" id="IPR051565">
    <property type="entry name" value="Sal_C2H2-zinc-finger"/>
</dbReference>
<dbReference type="GO" id="GO:0009791">
    <property type="term" value="P:post-embryonic development"/>
    <property type="evidence" value="ECO:0007669"/>
    <property type="project" value="UniProtKB-ARBA"/>
</dbReference>
<evidence type="ECO:0000256" key="8">
    <source>
        <dbReference type="ARBA" id="ARBA00023242"/>
    </source>
</evidence>
<feature type="compositionally biased region" description="Polar residues" evidence="11">
    <location>
        <begin position="63"/>
        <end position="81"/>
    </location>
</feature>
<evidence type="ECO:0000256" key="1">
    <source>
        <dbReference type="ARBA" id="ARBA00004123"/>
    </source>
</evidence>
<dbReference type="InterPro" id="IPR013087">
    <property type="entry name" value="Znf_C2H2_type"/>
</dbReference>
<evidence type="ECO:0000256" key="3">
    <source>
        <dbReference type="ARBA" id="ARBA00022737"/>
    </source>
</evidence>
<dbReference type="Pfam" id="PF00096">
    <property type="entry name" value="zf-C2H2"/>
    <property type="match status" value="2"/>
</dbReference>
<keyword evidence="6" id="KW-0805">Transcription regulation</keyword>
<evidence type="ECO:0000256" key="5">
    <source>
        <dbReference type="ARBA" id="ARBA00022833"/>
    </source>
</evidence>
<feature type="domain" description="C2H2-type" evidence="12">
    <location>
        <begin position="301"/>
        <end position="328"/>
    </location>
</feature>
<evidence type="ECO:0000256" key="6">
    <source>
        <dbReference type="ARBA" id="ARBA00023015"/>
    </source>
</evidence>
<dbReference type="PROSITE" id="PS00028">
    <property type="entry name" value="ZINC_FINGER_C2H2_1"/>
    <property type="match status" value="3"/>
</dbReference>
<dbReference type="GO" id="GO:0005634">
    <property type="term" value="C:nucleus"/>
    <property type="evidence" value="ECO:0007669"/>
    <property type="project" value="UniProtKB-SubCell"/>
</dbReference>
<dbReference type="AlphaFoldDB" id="A0A915PG29"/>
<dbReference type="Proteomes" id="UP000887560">
    <property type="component" value="Unplaced"/>
</dbReference>
<dbReference type="GO" id="GO:0008270">
    <property type="term" value="F:zinc ion binding"/>
    <property type="evidence" value="ECO:0007669"/>
    <property type="project" value="UniProtKB-KW"/>
</dbReference>
<feature type="compositionally biased region" description="Polar residues" evidence="11">
    <location>
        <begin position="526"/>
        <end position="537"/>
    </location>
</feature>
<keyword evidence="4 10" id="KW-0863">Zinc-finger</keyword>
<dbReference type="FunFam" id="3.30.160.60:FF:000025">
    <property type="entry name" value="Spalt-like transcription factor 1"/>
    <property type="match status" value="2"/>
</dbReference>
<dbReference type="PANTHER" id="PTHR23233:SF84">
    <property type="entry name" value="FI23031P1"/>
    <property type="match status" value="1"/>
</dbReference>
<dbReference type="GO" id="GO:0048646">
    <property type="term" value="P:anatomical structure formation involved in morphogenesis"/>
    <property type="evidence" value="ECO:0007669"/>
    <property type="project" value="UniProtKB-ARBA"/>
</dbReference>
<feature type="compositionally biased region" description="Low complexity" evidence="11">
    <location>
        <begin position="52"/>
        <end position="62"/>
    </location>
</feature>
<feature type="compositionally biased region" description="Basic and acidic residues" evidence="11">
    <location>
        <begin position="500"/>
        <end position="516"/>
    </location>
</feature>
<feature type="domain" description="C2H2-type" evidence="12">
    <location>
        <begin position="273"/>
        <end position="300"/>
    </location>
</feature>
<dbReference type="Gene3D" id="3.30.160.60">
    <property type="entry name" value="Classic Zinc Finger"/>
    <property type="match status" value="3"/>
</dbReference>
<feature type="region of interest" description="Disordered" evidence="11">
    <location>
        <begin position="52"/>
        <end position="132"/>
    </location>
</feature>
<comment type="subcellular location">
    <subcellularLocation>
        <location evidence="1">Nucleus</location>
    </subcellularLocation>
</comment>
<feature type="compositionally biased region" description="Low complexity" evidence="11">
    <location>
        <begin position="542"/>
        <end position="553"/>
    </location>
</feature>
<name>A0A915PG29_9BILA</name>
<evidence type="ECO:0000313" key="13">
    <source>
        <dbReference type="Proteomes" id="UP000887560"/>
    </source>
</evidence>
<evidence type="ECO:0000256" key="11">
    <source>
        <dbReference type="SAM" id="MobiDB-lite"/>
    </source>
</evidence>